<keyword evidence="4" id="KW-1185">Reference proteome</keyword>
<dbReference type="Pfam" id="PF03602">
    <property type="entry name" value="Cons_hypoth95"/>
    <property type="match status" value="1"/>
</dbReference>
<dbReference type="GO" id="GO:0008168">
    <property type="term" value="F:methyltransferase activity"/>
    <property type="evidence" value="ECO:0007669"/>
    <property type="project" value="UniProtKB-KW"/>
</dbReference>
<organism evidence="3 4">
    <name type="scientific">Candidatus Nesciobacter abundans</name>
    <dbReference type="NCBI Taxonomy" id="2601668"/>
    <lineage>
        <taxon>Bacteria</taxon>
        <taxon>Pseudomonadati</taxon>
        <taxon>Pseudomonadota</taxon>
        <taxon>Alphaproteobacteria</taxon>
        <taxon>Holosporales</taxon>
        <taxon>Holosporaceae</taxon>
        <taxon>Candidatus Nesciobacter</taxon>
    </lineage>
</organism>
<sequence>MKSANALAEVHLTLNMSVPKINRGKFKMKTIPVLNPARPPLSSTRVMIFDTLEHMHEIKNVADICCGSGSMGLEAISRGAEFCIFIDNNIPIIRNVCSTIKEWGVNATGLVSNAEKIDKNIVKVKVNVPKIDTVFIDLPFKNEKTNSVLESIKNSEMCSNDCVYVIRSHKKHDFNHESFEAVKEKRKGISKIIILKLKQDL</sequence>
<evidence type="ECO:0000256" key="2">
    <source>
        <dbReference type="ARBA" id="ARBA00022679"/>
    </source>
</evidence>
<evidence type="ECO:0008006" key="5">
    <source>
        <dbReference type="Google" id="ProtNLM"/>
    </source>
</evidence>
<dbReference type="InterPro" id="IPR004398">
    <property type="entry name" value="RNA_MeTrfase_RsmD"/>
</dbReference>
<evidence type="ECO:0000256" key="1">
    <source>
        <dbReference type="ARBA" id="ARBA00022603"/>
    </source>
</evidence>
<evidence type="ECO:0000313" key="4">
    <source>
        <dbReference type="Proteomes" id="UP000324924"/>
    </source>
</evidence>
<protein>
    <recommendedName>
        <fullName evidence="5">Methyltransferase</fullName>
    </recommendedName>
</protein>
<keyword evidence="2" id="KW-0808">Transferase</keyword>
<evidence type="ECO:0000313" key="3">
    <source>
        <dbReference type="EMBL" id="QEK39268.1"/>
    </source>
</evidence>
<keyword evidence="1" id="KW-0489">Methyltransferase</keyword>
<dbReference type="PANTHER" id="PTHR43542">
    <property type="entry name" value="METHYLTRANSFERASE"/>
    <property type="match status" value="1"/>
</dbReference>
<dbReference type="PIRSF" id="PIRSF004553">
    <property type="entry name" value="CHP00095"/>
    <property type="match status" value="1"/>
</dbReference>
<dbReference type="Proteomes" id="UP000324924">
    <property type="component" value="Chromosome"/>
</dbReference>
<dbReference type="EMBL" id="CP043314">
    <property type="protein sequence ID" value="QEK39268.1"/>
    <property type="molecule type" value="Genomic_DNA"/>
</dbReference>
<dbReference type="PANTHER" id="PTHR43542:SF1">
    <property type="entry name" value="METHYLTRANSFERASE"/>
    <property type="match status" value="1"/>
</dbReference>
<dbReference type="OrthoDB" id="9803017at2"/>
<dbReference type="SUPFAM" id="SSF53335">
    <property type="entry name" value="S-adenosyl-L-methionine-dependent methyltransferases"/>
    <property type="match status" value="1"/>
</dbReference>
<gene>
    <name evidence="3" type="ORF">FZC36_02440</name>
</gene>
<name>A0A5C0UGR1_9PROT</name>
<accession>A0A5C0UGR1</accession>
<dbReference type="RefSeq" id="WP_148972391.1">
    <property type="nucleotide sequence ID" value="NZ_CP043314.1"/>
</dbReference>
<proteinExistence type="predicted"/>
<dbReference type="Gene3D" id="3.40.50.150">
    <property type="entry name" value="Vaccinia Virus protein VP39"/>
    <property type="match status" value="1"/>
</dbReference>
<dbReference type="GO" id="GO:0031167">
    <property type="term" value="P:rRNA methylation"/>
    <property type="evidence" value="ECO:0007669"/>
    <property type="project" value="InterPro"/>
</dbReference>
<dbReference type="AlphaFoldDB" id="A0A5C0UGR1"/>
<reference evidence="3 4" key="1">
    <citation type="submission" date="2019-08" db="EMBL/GenBank/DDBJ databases">
        <title>Highly reduced genomes of protist endosymbionts show evolutionary convergence.</title>
        <authorList>
            <person name="George E."/>
            <person name="Husnik F."/>
            <person name="Tashyreva D."/>
            <person name="Prokopchuk G."/>
            <person name="Horak A."/>
            <person name="Kwong W.K."/>
            <person name="Lukes J."/>
            <person name="Keeling P.J."/>
        </authorList>
    </citation>
    <scope>NUCLEOTIDE SEQUENCE [LARGE SCALE GENOMIC DNA]</scope>
    <source>
        <strain evidence="3">1604HC</strain>
    </source>
</reference>
<dbReference type="KEGG" id="nabu:FZC36_02440"/>
<dbReference type="InterPro" id="IPR029063">
    <property type="entry name" value="SAM-dependent_MTases_sf"/>
</dbReference>